<evidence type="ECO:0008006" key="3">
    <source>
        <dbReference type="Google" id="ProtNLM"/>
    </source>
</evidence>
<name>A0A2I1HEF9_9GLOM</name>
<accession>A0A2I1HEF9</accession>
<proteinExistence type="predicted"/>
<dbReference type="EMBL" id="LLXI01002494">
    <property type="protein sequence ID" value="PKY57276.1"/>
    <property type="molecule type" value="Genomic_DNA"/>
</dbReference>
<reference evidence="1 2" key="1">
    <citation type="submission" date="2015-10" db="EMBL/GenBank/DDBJ databases">
        <title>Genome analyses suggest a sexual origin of heterokaryosis in a supposedly ancient asexual fungus.</title>
        <authorList>
            <person name="Ropars J."/>
            <person name="Sedzielewska K."/>
            <person name="Noel J."/>
            <person name="Charron P."/>
            <person name="Farinelli L."/>
            <person name="Marton T."/>
            <person name="Kruger M."/>
            <person name="Pelin A."/>
            <person name="Brachmann A."/>
            <person name="Corradi N."/>
        </authorList>
    </citation>
    <scope>NUCLEOTIDE SEQUENCE [LARGE SCALE GENOMIC DNA]</scope>
    <source>
        <strain evidence="1 2">A4</strain>
    </source>
</reference>
<dbReference type="Proteomes" id="UP000234323">
    <property type="component" value="Unassembled WGS sequence"/>
</dbReference>
<gene>
    <name evidence="1" type="ORF">RhiirA4_428856</name>
</gene>
<evidence type="ECO:0000313" key="1">
    <source>
        <dbReference type="EMBL" id="PKY57276.1"/>
    </source>
</evidence>
<evidence type="ECO:0000313" key="2">
    <source>
        <dbReference type="Proteomes" id="UP000234323"/>
    </source>
</evidence>
<comment type="caution">
    <text evidence="1">The sequence shown here is derived from an EMBL/GenBank/DDBJ whole genome shotgun (WGS) entry which is preliminary data.</text>
</comment>
<keyword evidence="2" id="KW-1185">Reference proteome</keyword>
<sequence>MARQVLPFFVLGTAKKSTVIICDHNAMPDDIYTVPVNTLTYDHIKKMIWSTIKSKESASKACELELYHVKIPCNEKNSKLGELNEKYRNQTDITNELGEELDPTNYFKGEDWISEPSSIHFIIVEPPPPATTDALKIKGISRLGIKDNRKLKVRLHVN</sequence>
<organism evidence="1 2">
    <name type="scientific">Rhizophagus irregularis</name>
    <dbReference type="NCBI Taxonomy" id="588596"/>
    <lineage>
        <taxon>Eukaryota</taxon>
        <taxon>Fungi</taxon>
        <taxon>Fungi incertae sedis</taxon>
        <taxon>Mucoromycota</taxon>
        <taxon>Glomeromycotina</taxon>
        <taxon>Glomeromycetes</taxon>
        <taxon>Glomerales</taxon>
        <taxon>Glomeraceae</taxon>
        <taxon>Rhizophagus</taxon>
    </lineage>
</organism>
<dbReference type="AlphaFoldDB" id="A0A2I1HEF9"/>
<dbReference type="VEuPathDB" id="FungiDB:RhiirFUN_014861"/>
<protein>
    <recommendedName>
        <fullName evidence="3">Crinkler family protein</fullName>
    </recommendedName>
</protein>
<dbReference type="VEuPathDB" id="FungiDB:FUN_021990"/>